<dbReference type="AlphaFoldDB" id="R9P5T6"/>
<organism evidence="3 4">
    <name type="scientific">Pseudozyma hubeiensis (strain SY62)</name>
    <name type="common">Yeast</name>
    <dbReference type="NCBI Taxonomy" id="1305764"/>
    <lineage>
        <taxon>Eukaryota</taxon>
        <taxon>Fungi</taxon>
        <taxon>Dikarya</taxon>
        <taxon>Basidiomycota</taxon>
        <taxon>Ustilaginomycotina</taxon>
        <taxon>Ustilaginomycetes</taxon>
        <taxon>Ustilaginales</taxon>
        <taxon>Ustilaginaceae</taxon>
        <taxon>Pseudozyma</taxon>
    </lineage>
</organism>
<feature type="compositionally biased region" description="Basic and acidic residues" evidence="1">
    <location>
        <begin position="275"/>
        <end position="294"/>
    </location>
</feature>
<dbReference type="HOGENOM" id="CLU_829485_0_0_1"/>
<sequence>MRIPPVLIIFVGFLSIGASFILQLLVALGLPYIKGIYFLYIRFADQTGSSTLRSTYGIWSQCLSQGGVTQCSPTGLGYQQVFLGVEQTISLFFVNKLPYALVLQPIAAGFTGAAAGAAFLHLCTNTFLWPLAALWASFLTMAALVIELVLFILARNKARSFQSTTQITVTGSELGPAIWMQVASLPPVFFGFMMLALGWYLKRSRSNDNYYDDYEPARPVYAANDYPEKDYYYQQQPQRPISRASRRSRYDDYYEPDDSRVYGNVGRRESRRSRRDLAAEEGDRFDDRYDDNRASRIGRYSSQRDSRRSYDDRAPRRSYGGDAYGSRTQLAPEPAAYRGGRSRRYSERGAY</sequence>
<dbReference type="PANTHER" id="PTHR28013">
    <property type="entry name" value="PROTEIN DCV1-RELATED"/>
    <property type="match status" value="1"/>
</dbReference>
<feature type="transmembrane region" description="Helical" evidence="2">
    <location>
        <begin position="174"/>
        <end position="201"/>
    </location>
</feature>
<dbReference type="GO" id="GO:0035838">
    <property type="term" value="C:growing cell tip"/>
    <property type="evidence" value="ECO:0007669"/>
    <property type="project" value="TreeGrafter"/>
</dbReference>
<dbReference type="Pfam" id="PF06687">
    <property type="entry name" value="SUR7"/>
    <property type="match status" value="1"/>
</dbReference>
<feature type="transmembrane region" description="Helical" evidence="2">
    <location>
        <begin position="99"/>
        <end position="121"/>
    </location>
</feature>
<evidence type="ECO:0000256" key="1">
    <source>
        <dbReference type="SAM" id="MobiDB-lite"/>
    </source>
</evidence>
<dbReference type="InterPro" id="IPR009571">
    <property type="entry name" value="SUR7/Rim9-like_fungi"/>
</dbReference>
<keyword evidence="2" id="KW-0472">Membrane</keyword>
<keyword evidence="2" id="KW-0812">Transmembrane</keyword>
<accession>R9P5T6</accession>
<evidence type="ECO:0000256" key="2">
    <source>
        <dbReference type="SAM" id="Phobius"/>
    </source>
</evidence>
<feature type="transmembrane region" description="Helical" evidence="2">
    <location>
        <begin position="6"/>
        <end position="33"/>
    </location>
</feature>
<reference evidence="4" key="1">
    <citation type="journal article" date="2013" name="Genome Announc.">
        <title>Draft genome sequence of the basidiomycetous yeast-like fungus Pseudozyma hubeiensis SY62, which produces an abundant amount of the biosurfactant mannosylerythritol lipids.</title>
        <authorList>
            <person name="Konishi M."/>
            <person name="Hatada Y."/>
            <person name="Horiuchi J."/>
        </authorList>
    </citation>
    <scope>NUCLEOTIDE SEQUENCE [LARGE SCALE GENOMIC DNA]</scope>
    <source>
        <strain evidence="4">SY62</strain>
    </source>
</reference>
<dbReference type="STRING" id="1305764.R9P5T6"/>
<proteinExistence type="predicted"/>
<evidence type="ECO:0000313" key="4">
    <source>
        <dbReference type="Proteomes" id="UP000014071"/>
    </source>
</evidence>
<dbReference type="OrthoDB" id="2354757at2759"/>
<name>R9P5T6_PSEHS</name>
<feature type="compositionally biased region" description="Basic and acidic residues" evidence="1">
    <location>
        <begin position="302"/>
        <end position="315"/>
    </location>
</feature>
<dbReference type="GO" id="GO:0032153">
    <property type="term" value="C:cell division site"/>
    <property type="evidence" value="ECO:0007669"/>
    <property type="project" value="TreeGrafter"/>
</dbReference>
<dbReference type="GO" id="GO:0005886">
    <property type="term" value="C:plasma membrane"/>
    <property type="evidence" value="ECO:0007669"/>
    <property type="project" value="InterPro"/>
</dbReference>
<dbReference type="PANTHER" id="PTHR28013:SF4">
    <property type="entry name" value="MARVEL DOMAIN-CONTAINING PROTEIN"/>
    <property type="match status" value="1"/>
</dbReference>
<protein>
    <submittedName>
        <fullName evidence="3">Uncharacterized protein</fullName>
    </submittedName>
</protein>
<feature type="region of interest" description="Disordered" evidence="1">
    <location>
        <begin position="232"/>
        <end position="351"/>
    </location>
</feature>
<dbReference type="GeneID" id="24109473"/>
<feature type="compositionally biased region" description="Basic and acidic residues" evidence="1">
    <location>
        <begin position="248"/>
        <end position="260"/>
    </location>
</feature>
<dbReference type="EMBL" id="DF238805">
    <property type="protein sequence ID" value="GAC96607.1"/>
    <property type="molecule type" value="Genomic_DNA"/>
</dbReference>
<dbReference type="InterPro" id="IPR051380">
    <property type="entry name" value="pH-response_reg_palI/RIM9"/>
</dbReference>
<keyword evidence="2" id="KW-1133">Transmembrane helix</keyword>
<keyword evidence="4" id="KW-1185">Reference proteome</keyword>
<dbReference type="eggNOG" id="ENOG502RDUH">
    <property type="taxonomic scope" value="Eukaryota"/>
</dbReference>
<evidence type="ECO:0000313" key="3">
    <source>
        <dbReference type="EMBL" id="GAC96607.1"/>
    </source>
</evidence>
<feature type="transmembrane region" description="Helical" evidence="2">
    <location>
        <begin position="127"/>
        <end position="153"/>
    </location>
</feature>
<gene>
    <name evidence="3" type="ORF">PHSY_004190</name>
</gene>
<dbReference type="Proteomes" id="UP000014071">
    <property type="component" value="Unassembled WGS sequence"/>
</dbReference>
<dbReference type="RefSeq" id="XP_012190194.1">
    <property type="nucleotide sequence ID" value="XM_012334804.1"/>
</dbReference>